<dbReference type="Proteomes" id="UP000829447">
    <property type="component" value="Linkage Group LG24"/>
</dbReference>
<sequence length="849" mass="97440">MGSLFRSEEVCLAQLFLQSGSAYECISELGELGLVEFRDLNPSVNAFQRKFVNEIKRSEEMERILGYLLREIKKADIALPQDEVNPVAPLPKHVMGIMEQLQRLELELSEVMRNKEKLQKNLLELTEYSHMLRITRNFVHRTAEREPMRAQYEEFPFLEKDSAMDYASMQRLGAKLGFISGLIASVKIEAFERMLWRVCKGYTILSYAEIEESLEDPNTGEPTRSAVFLISYWGDQIGQKVKKICDCYHCHLYPYPNSNEERNDVVEGLRTRIQDLHTVLHRTEEYLRQVLNKASESVYTWVIQVKKMKAIYHILNLCSFDVTNKCLIAEVWCPVNDLPALRRALEEGSRKSGATVPSFVNRIPSNDTPPTLIRTNKFTSGFQNIVDAYGVGSYREVNPAPYTIITFPFLFAVMFGDLGHGLIMALFAFWMVLYEKDRKLKKTRNEIWNTFFEGRYIILMMGIFSVYTGFIYNDCFSKSLNLFGSGWSVKAMFDQGHWQMDTLHSNSFLTLDPNVTGVFNGPYPFGIDPIWNLASNRLTFLNSYKMKMSVILGIVHMSFGVVLGVFNHLHFRRKFNLYLVFLPELLFLLCLFGYLVFMIVYKWLSFTARDSQRAPSILIHFINMFLMQGGLGQPLYTGQTGLQVFLLLVALLSVPVLLLGKPLYLYWLHKGRNRLGMYRGYERVRRSSDEEISLMRAHDLEEGTSLDSHSSSSDSQSEEFDFADVFLHQSIHTIEYCLGCISNTASYLRLWALSLAHAQLSEVLWAMVMRVGLRVDNGVGVLFLVPVFGFFAVLTVSILLVMEGLSAFLHALRLHWVEFQNKFYSGAGTKFSPFAFSLLHTSFESEGLL</sequence>
<protein>
    <submittedName>
        <fullName evidence="1">Uncharacterized protein</fullName>
    </submittedName>
</protein>
<name>A0ACC5XNY4_PANGG</name>
<keyword evidence="2" id="KW-1185">Reference proteome</keyword>
<accession>A0ACC5XNY4</accession>
<evidence type="ECO:0000313" key="2">
    <source>
        <dbReference type="Proteomes" id="UP000829447"/>
    </source>
</evidence>
<dbReference type="EMBL" id="CM040477">
    <property type="protein sequence ID" value="MCI4392915.1"/>
    <property type="molecule type" value="Genomic_DNA"/>
</dbReference>
<evidence type="ECO:0000313" key="1">
    <source>
        <dbReference type="EMBL" id="MCI4392915.1"/>
    </source>
</evidence>
<gene>
    <name evidence="1" type="ORF">PGIGA_G00151420</name>
</gene>
<comment type="caution">
    <text evidence="1">The sequence shown here is derived from an EMBL/GenBank/DDBJ whole genome shotgun (WGS) entry which is preliminary data.</text>
</comment>
<organism evidence="1 2">
    <name type="scientific">Pangasianodon gigas</name>
    <name type="common">Mekong giant catfish</name>
    <name type="synonym">Pangasius gigas</name>
    <dbReference type="NCBI Taxonomy" id="30993"/>
    <lineage>
        <taxon>Eukaryota</taxon>
        <taxon>Metazoa</taxon>
        <taxon>Chordata</taxon>
        <taxon>Craniata</taxon>
        <taxon>Vertebrata</taxon>
        <taxon>Euteleostomi</taxon>
        <taxon>Actinopterygii</taxon>
        <taxon>Neopterygii</taxon>
        <taxon>Teleostei</taxon>
        <taxon>Ostariophysi</taxon>
        <taxon>Siluriformes</taxon>
        <taxon>Pangasiidae</taxon>
        <taxon>Pangasianodon</taxon>
    </lineage>
</organism>
<reference evidence="1 2" key="1">
    <citation type="journal article" date="2022" name="bioRxiv">
        <title>An ancient truncated duplication of the anti-Mullerian hormone receptor type 2 gene is a potential conserved master sex determinant in the Pangasiidae catfish family.</title>
        <authorList>
            <person name="Wen M."/>
            <person name="Pan Q."/>
            <person name="Jouanno E."/>
            <person name="Montfort J."/>
            <person name="Zahm M."/>
            <person name="Cabau C."/>
            <person name="Klopp C."/>
            <person name="Iampietro C."/>
            <person name="Roques C."/>
            <person name="Bouchez O."/>
            <person name="Castinel A."/>
            <person name="Donnadieu C."/>
            <person name="Parrinello H."/>
            <person name="Poncet C."/>
            <person name="Belmonte E."/>
            <person name="Gautier V."/>
            <person name="Avarre J.-C."/>
            <person name="Dugue R."/>
            <person name="Gustiano R."/>
            <person name="Ha T.T.T."/>
            <person name="Campet M."/>
            <person name="Sriphairoj K."/>
            <person name="Ribolli J."/>
            <person name="de Almeida F.L."/>
            <person name="Desvignes T."/>
            <person name="Postlethwait J.H."/>
            <person name="Bucao C.F."/>
            <person name="Robinson-Rechavi M."/>
            <person name="Bobe J."/>
            <person name="Herpin A."/>
            <person name="Guiguen Y."/>
        </authorList>
    </citation>
    <scope>NUCLEOTIDE SEQUENCE [LARGE SCALE GENOMIC DNA]</scope>
    <source>
        <strain evidence="1">YG-Dec2019</strain>
    </source>
</reference>
<proteinExistence type="predicted"/>